<evidence type="ECO:0000313" key="2">
    <source>
        <dbReference type="EMBL" id="KAF2075616.1"/>
    </source>
</evidence>
<dbReference type="EMBL" id="AJWJ01000092">
    <property type="protein sequence ID" value="KAF2075616.1"/>
    <property type="molecule type" value="Genomic_DNA"/>
</dbReference>
<dbReference type="Proteomes" id="UP000695562">
    <property type="component" value="Unassembled WGS sequence"/>
</dbReference>
<feature type="signal peptide" evidence="1">
    <location>
        <begin position="1"/>
        <end position="22"/>
    </location>
</feature>
<accession>A0A8J4UUL3</accession>
<sequence>MNHNSIFIFAIIFTTLVCVSNGQLYGKSLYSLDGSSELGYFNTFSFTDKTSNQLYTNTNGQQIVSSIQGNYNNTLTFKNVVYLDSNSNYNLGYIDLDTGYLHGVATFNVPSNFTAQNIVPQSFQFNNQSQELYFLAIFKGTVHLVISYPSSTPAIVLDTKFILNGFVSGTYDPTTQEYYIFGIVSTQYFAAVVDVETQVVTKSTSFNVKWRVLDTFQSQLVAYNGKAYIVELRPSDIQTQAYVYLATIEEGENTLTLLTTSAYPWGAQFDFNIASINQDFVFYIASSPNPSTNSILTAYSLTYRNQNVFKLPYQVTTSETIFVQ</sequence>
<evidence type="ECO:0000256" key="1">
    <source>
        <dbReference type="SAM" id="SignalP"/>
    </source>
</evidence>
<keyword evidence="3" id="KW-1185">Reference proteome</keyword>
<name>A0A8J4UUL3_9MYCE</name>
<organism evidence="2 3">
    <name type="scientific">Polysphondylium violaceum</name>
    <dbReference type="NCBI Taxonomy" id="133409"/>
    <lineage>
        <taxon>Eukaryota</taxon>
        <taxon>Amoebozoa</taxon>
        <taxon>Evosea</taxon>
        <taxon>Eumycetozoa</taxon>
        <taxon>Dictyostelia</taxon>
        <taxon>Dictyosteliales</taxon>
        <taxon>Dictyosteliaceae</taxon>
        <taxon>Polysphondylium</taxon>
    </lineage>
</organism>
<gene>
    <name evidence="2" type="ORF">CYY_003084</name>
</gene>
<feature type="chain" id="PRO_5035168435" description="Transmembrane protein" evidence="1">
    <location>
        <begin position="23"/>
        <end position="324"/>
    </location>
</feature>
<comment type="caution">
    <text evidence="2">The sequence shown here is derived from an EMBL/GenBank/DDBJ whole genome shotgun (WGS) entry which is preliminary data.</text>
</comment>
<evidence type="ECO:0000313" key="3">
    <source>
        <dbReference type="Proteomes" id="UP000695562"/>
    </source>
</evidence>
<evidence type="ECO:0008006" key="4">
    <source>
        <dbReference type="Google" id="ProtNLM"/>
    </source>
</evidence>
<keyword evidence="1" id="KW-0732">Signal</keyword>
<reference evidence="2" key="1">
    <citation type="submission" date="2020-01" db="EMBL/GenBank/DDBJ databases">
        <title>Development of genomics and gene disruption for Polysphondylium violaceum indicates a role for the polyketide synthase stlB in stalk morphogenesis.</title>
        <authorList>
            <person name="Narita B."/>
            <person name="Kawabe Y."/>
            <person name="Kin K."/>
            <person name="Saito T."/>
            <person name="Gibbs R."/>
            <person name="Kuspa A."/>
            <person name="Muzny D."/>
            <person name="Queller D."/>
            <person name="Richards S."/>
            <person name="Strassman J."/>
            <person name="Sucgang R."/>
            <person name="Worley K."/>
            <person name="Schaap P."/>
        </authorList>
    </citation>
    <scope>NUCLEOTIDE SEQUENCE</scope>
    <source>
        <strain evidence="2">QSvi11</strain>
    </source>
</reference>
<dbReference type="AlphaFoldDB" id="A0A8J4UUL3"/>
<protein>
    <recommendedName>
        <fullName evidence="4">Transmembrane protein</fullName>
    </recommendedName>
</protein>
<proteinExistence type="predicted"/>